<comment type="caution">
    <text evidence="1">The sequence shown here is derived from an EMBL/GenBank/DDBJ whole genome shotgun (WGS) entry which is preliminary data.</text>
</comment>
<dbReference type="Proteomes" id="UP001243844">
    <property type="component" value="Unassembled WGS sequence"/>
</dbReference>
<proteinExistence type="predicted"/>
<gene>
    <name evidence="1" type="ORF">RFH47_14420</name>
</gene>
<reference evidence="1" key="1">
    <citation type="submission" date="2023-08" db="EMBL/GenBank/DDBJ databases">
        <title>Emergence of clinically-relevant ST2 carbapenem-resistant Acinetobacter baumannii strains in hospital sewages in Zhejiang, East of China.</title>
        <authorList>
            <person name="Kaichao C."/>
            <person name="Zhang R."/>
        </authorList>
    </citation>
    <scope>NUCLEOTIDE SEQUENCE</scope>
    <source>
        <strain evidence="1">M-RB-37</strain>
    </source>
</reference>
<accession>A0AAW8JCI6</accession>
<sequence>MQNTVALVDLQGYALELSQLTAMLAKYDTVYLFHCKNQCSFSLTTLNELATLINSGQVIILDLPQNCRQEYQYAVLVGQMLVLLDLELSVTLYSAQLQATQLLQLFQQATIKCTLQQLHTNAHTVVPTAAEWGGVDLTWTQRACVALELLLQPIQNHRLFIDYAPLALRKGFAKLSNTGNTLNLQQVESRDDVPNLNIHEAVPDQVQTPAQQLRQGIEALIDQGGKKPSTLLHEKEDSLLEDDLSNLHFHPSDQIHFELLLQLREKQVVMPKDIYSLKDLLTEVFPEADASLIIKALIKRGYIHWNGHEVTYSYEMYLN</sequence>
<name>A0AAW8JCI6_9GAMM</name>
<evidence type="ECO:0000313" key="2">
    <source>
        <dbReference type="Proteomes" id="UP001243844"/>
    </source>
</evidence>
<dbReference type="AlphaFoldDB" id="A0AAW8JCI6"/>
<evidence type="ECO:0008006" key="3">
    <source>
        <dbReference type="Google" id="ProtNLM"/>
    </source>
</evidence>
<dbReference type="EMBL" id="JAVIDL010000039">
    <property type="protein sequence ID" value="MDQ8936914.1"/>
    <property type="molecule type" value="Genomic_DNA"/>
</dbReference>
<evidence type="ECO:0000313" key="1">
    <source>
        <dbReference type="EMBL" id="MDQ8936914.1"/>
    </source>
</evidence>
<organism evidence="1 2">
    <name type="scientific">Acinetobacter rudis</name>
    <dbReference type="NCBI Taxonomy" id="632955"/>
    <lineage>
        <taxon>Bacteria</taxon>
        <taxon>Pseudomonadati</taxon>
        <taxon>Pseudomonadota</taxon>
        <taxon>Gammaproteobacteria</taxon>
        <taxon>Moraxellales</taxon>
        <taxon>Moraxellaceae</taxon>
        <taxon>Acinetobacter</taxon>
    </lineage>
</organism>
<protein>
    <recommendedName>
        <fullName evidence="3">DUF4388 domain-containing protein</fullName>
    </recommendedName>
</protein>
<dbReference type="RefSeq" id="WP_308975894.1">
    <property type="nucleotide sequence ID" value="NZ_JAVIDL010000039.1"/>
</dbReference>